<evidence type="ECO:0000259" key="2">
    <source>
        <dbReference type="PROSITE" id="PS50168"/>
    </source>
</evidence>
<dbReference type="Gene3D" id="1.10.533.10">
    <property type="entry name" value="Death Domain, Fas"/>
    <property type="match status" value="1"/>
</dbReference>
<evidence type="ECO:0000313" key="4">
    <source>
        <dbReference type="Proteomes" id="UP000007879"/>
    </source>
</evidence>
<organism evidence="3 4">
    <name type="scientific">Amphimedon queenslandica</name>
    <name type="common">Sponge</name>
    <dbReference type="NCBI Taxonomy" id="400682"/>
    <lineage>
        <taxon>Eukaryota</taxon>
        <taxon>Metazoa</taxon>
        <taxon>Porifera</taxon>
        <taxon>Demospongiae</taxon>
        <taxon>Heteroscleromorpha</taxon>
        <taxon>Haplosclerida</taxon>
        <taxon>Niphatidae</taxon>
        <taxon>Amphimedon</taxon>
    </lineage>
</organism>
<dbReference type="InterPro" id="IPR001875">
    <property type="entry name" value="DED_dom"/>
</dbReference>
<reference evidence="3" key="2">
    <citation type="submission" date="2024-06" db="UniProtKB">
        <authorList>
            <consortium name="EnsemblMetazoa"/>
        </authorList>
    </citation>
    <scope>IDENTIFICATION</scope>
</reference>
<evidence type="ECO:0000313" key="3">
    <source>
        <dbReference type="EnsemblMetazoa" id="XP_019853394.1"/>
    </source>
</evidence>
<feature type="compositionally biased region" description="Low complexity" evidence="1">
    <location>
        <begin position="175"/>
        <end position="185"/>
    </location>
</feature>
<keyword evidence="4" id="KW-1185">Reference proteome</keyword>
<feature type="domain" description="DED" evidence="2">
    <location>
        <begin position="5"/>
        <end position="79"/>
    </location>
</feature>
<dbReference type="EnsemblMetazoa" id="XM_019997835.1">
    <property type="protein sequence ID" value="XP_019853394.1"/>
    <property type="gene ID" value="LOC109582843"/>
</dbReference>
<name>A0AAN0J8Q6_AMPQE</name>
<gene>
    <name evidence="3" type="primary">109582843</name>
</gene>
<feature type="region of interest" description="Disordered" evidence="1">
    <location>
        <begin position="162"/>
        <end position="185"/>
    </location>
</feature>
<feature type="region of interest" description="Disordered" evidence="1">
    <location>
        <begin position="214"/>
        <end position="233"/>
    </location>
</feature>
<dbReference type="PROSITE" id="PS50168">
    <property type="entry name" value="DED"/>
    <property type="match status" value="1"/>
</dbReference>
<dbReference type="Proteomes" id="UP000007879">
    <property type="component" value="Unassembled WGS sequence"/>
</dbReference>
<dbReference type="GO" id="GO:0042981">
    <property type="term" value="P:regulation of apoptotic process"/>
    <property type="evidence" value="ECO:0007669"/>
    <property type="project" value="InterPro"/>
</dbReference>
<evidence type="ECO:0000256" key="1">
    <source>
        <dbReference type="SAM" id="MobiDB-lite"/>
    </source>
</evidence>
<dbReference type="KEGG" id="aqu:109582843"/>
<accession>A0AAN0J8Q6</accession>
<proteinExistence type="predicted"/>
<dbReference type="InterPro" id="IPR011029">
    <property type="entry name" value="DEATH-like_dom_sf"/>
</dbReference>
<dbReference type="SUPFAM" id="SSF47986">
    <property type="entry name" value="DEATH domain"/>
    <property type="match status" value="1"/>
</dbReference>
<protein>
    <recommendedName>
        <fullName evidence="2">DED domain-containing protein</fullName>
    </recommendedName>
</protein>
<sequence length="362" mass="40895">MNGEQFREVVFTVSQSLRPDESHDIAYINNLPEKFLKARPIEVLMQLEVEQKIYQDNPESLAKVLETVNRHDLAGKVKKAIKTMKKKKNPQNPANISDHLQTLHVELALSKMQIEYATHRIRLLKKNFHHISSTNAINFQSAIDCCSKASQSLTLIQKTLKSESDGSSSDEEPALNSSGSLHSLNSLAKKEKEMYQERMTEECKRHLAPIPLPGLTKECTTRPPSTRHDHYDDIEPRDRTVSVSSMNDSGFVDVSPFLKTKTKPQDNELDDEAIYEELGPAPDERARLQTPVENGDNEGGYMKLTLCNVPKSEYTKINMHTRYLPARFPGQVNKKTCCGTPGEGEDEDHLYCEVQYGGIHTS</sequence>
<dbReference type="AlphaFoldDB" id="A0AAN0J8Q6"/>
<reference evidence="4" key="1">
    <citation type="journal article" date="2010" name="Nature">
        <title>The Amphimedon queenslandica genome and the evolution of animal complexity.</title>
        <authorList>
            <person name="Srivastava M."/>
            <person name="Simakov O."/>
            <person name="Chapman J."/>
            <person name="Fahey B."/>
            <person name="Gauthier M.E."/>
            <person name="Mitros T."/>
            <person name="Richards G.S."/>
            <person name="Conaco C."/>
            <person name="Dacre M."/>
            <person name="Hellsten U."/>
            <person name="Larroux C."/>
            <person name="Putnam N.H."/>
            <person name="Stanke M."/>
            <person name="Adamska M."/>
            <person name="Darling A."/>
            <person name="Degnan S.M."/>
            <person name="Oakley T.H."/>
            <person name="Plachetzki D.C."/>
            <person name="Zhai Y."/>
            <person name="Adamski M."/>
            <person name="Calcino A."/>
            <person name="Cummins S.F."/>
            <person name="Goodstein D.M."/>
            <person name="Harris C."/>
            <person name="Jackson D.J."/>
            <person name="Leys S.P."/>
            <person name="Shu S."/>
            <person name="Woodcroft B.J."/>
            <person name="Vervoort M."/>
            <person name="Kosik K.S."/>
            <person name="Manning G."/>
            <person name="Degnan B.M."/>
            <person name="Rokhsar D.S."/>
        </authorList>
    </citation>
    <scope>NUCLEOTIDE SEQUENCE [LARGE SCALE GENOMIC DNA]</scope>
</reference>